<comment type="caution">
    <text evidence="2">The sequence shown here is derived from an EMBL/GenBank/DDBJ whole genome shotgun (WGS) entry which is preliminary data.</text>
</comment>
<keyword evidence="3" id="KW-1185">Reference proteome</keyword>
<evidence type="ECO:0000256" key="1">
    <source>
        <dbReference type="SAM" id="MobiDB-lite"/>
    </source>
</evidence>
<reference evidence="2 3" key="1">
    <citation type="submission" date="2024-04" db="EMBL/GenBank/DDBJ databases">
        <title>genome sequences of Mucor flavus KT1a and Helicostylum pulchrum KT1b strains isolated from the surface of a dry-aged beef.</title>
        <authorList>
            <person name="Toyotome T."/>
            <person name="Hosono M."/>
            <person name="Torimaru M."/>
            <person name="Fukuda K."/>
            <person name="Mikami N."/>
        </authorList>
    </citation>
    <scope>NUCLEOTIDE SEQUENCE [LARGE SCALE GENOMIC DNA]</scope>
    <source>
        <strain evidence="2 3">KT1a</strain>
    </source>
</reference>
<feature type="compositionally biased region" description="Basic and acidic residues" evidence="1">
    <location>
        <begin position="21"/>
        <end position="31"/>
    </location>
</feature>
<protein>
    <submittedName>
        <fullName evidence="2">Uncharacterized protein</fullName>
    </submittedName>
</protein>
<dbReference type="Proteomes" id="UP001473302">
    <property type="component" value="Unassembled WGS sequence"/>
</dbReference>
<evidence type="ECO:0000313" key="2">
    <source>
        <dbReference type="EMBL" id="GAA5810952.1"/>
    </source>
</evidence>
<evidence type="ECO:0000313" key="3">
    <source>
        <dbReference type="Proteomes" id="UP001473302"/>
    </source>
</evidence>
<dbReference type="EMBL" id="BAABUK010000008">
    <property type="protein sequence ID" value="GAA5810952.1"/>
    <property type="molecule type" value="Genomic_DNA"/>
</dbReference>
<name>A0ABP9YVT1_9FUNG</name>
<accession>A0ABP9YVT1</accession>
<organism evidence="2 3">
    <name type="scientific">Mucor flavus</name>
    <dbReference type="NCBI Taxonomy" id="439312"/>
    <lineage>
        <taxon>Eukaryota</taxon>
        <taxon>Fungi</taxon>
        <taxon>Fungi incertae sedis</taxon>
        <taxon>Mucoromycota</taxon>
        <taxon>Mucoromycotina</taxon>
        <taxon>Mucoromycetes</taxon>
        <taxon>Mucorales</taxon>
        <taxon>Mucorineae</taxon>
        <taxon>Mucoraceae</taxon>
        <taxon>Mucor</taxon>
    </lineage>
</organism>
<proteinExistence type="predicted"/>
<feature type="region of interest" description="Disordered" evidence="1">
    <location>
        <begin position="1"/>
        <end position="42"/>
    </location>
</feature>
<gene>
    <name evidence="2" type="ORF">MFLAVUS_004380</name>
</gene>
<sequence>MLSRHKQLSSLEKFKRKNTYQRKEDKAEGRRTRLRGSPSSTSSNIVKCKSCGNFGHATAASKACKNHIKNQDGILQEKLGNNFQRYTRKIKFETVLRDEYKTKFTEKIVTLSAFLKEVIIKAQFFEANASQIYQFIYQYCWNMLQHTATELPEFCNDYKDQVESVIKSLKERLPLTPTTVNLSKVPENFIPAFGFICQETEEEADNAQEQNYFTAFEMFNTVFAFGKFGYKDLSDWVNAGENGKHMFTCFMQTDGHGLSLQFARKKDQYTEGSKLKIEDFNKSEIEEYFLHCKIDLGRIQIFTASIGLSSNVHHIRRCSDLERRCYTGVRRRQAYVEKLKILHNVKELETNNPTSKTT</sequence>